<dbReference type="Pfam" id="PF04350">
    <property type="entry name" value="PilO"/>
    <property type="match status" value="1"/>
</dbReference>
<dbReference type="Gene3D" id="3.30.70.60">
    <property type="match status" value="1"/>
</dbReference>
<dbReference type="AlphaFoldDB" id="A0A1G2R7K5"/>
<proteinExistence type="predicted"/>
<gene>
    <name evidence="3" type="ORF">A3J68_02320</name>
</gene>
<name>A0A1G2R7K5_9BACT</name>
<dbReference type="InterPro" id="IPR007445">
    <property type="entry name" value="PilO"/>
</dbReference>
<protein>
    <recommendedName>
        <fullName evidence="5">Pilus assembly protein PilO</fullName>
    </recommendedName>
</protein>
<evidence type="ECO:0008006" key="5">
    <source>
        <dbReference type="Google" id="ProtNLM"/>
    </source>
</evidence>
<evidence type="ECO:0000256" key="1">
    <source>
        <dbReference type="SAM" id="Coils"/>
    </source>
</evidence>
<comment type="caution">
    <text evidence="3">The sequence shown here is derived from an EMBL/GenBank/DDBJ whole genome shotgun (WGS) entry which is preliminary data.</text>
</comment>
<evidence type="ECO:0000256" key="2">
    <source>
        <dbReference type="SAM" id="Phobius"/>
    </source>
</evidence>
<keyword evidence="1" id="KW-0175">Coiled coil</keyword>
<dbReference type="EMBL" id="MHTY01000014">
    <property type="protein sequence ID" value="OHA68820.1"/>
    <property type="molecule type" value="Genomic_DNA"/>
</dbReference>
<reference evidence="3 4" key="1">
    <citation type="journal article" date="2016" name="Nat. Commun.">
        <title>Thousands of microbial genomes shed light on interconnected biogeochemical processes in an aquifer system.</title>
        <authorList>
            <person name="Anantharaman K."/>
            <person name="Brown C.T."/>
            <person name="Hug L.A."/>
            <person name="Sharon I."/>
            <person name="Castelle C.J."/>
            <person name="Probst A.J."/>
            <person name="Thomas B.C."/>
            <person name="Singh A."/>
            <person name="Wilkins M.J."/>
            <person name="Karaoz U."/>
            <person name="Brodie E.L."/>
            <person name="Williams K.H."/>
            <person name="Hubbard S.S."/>
            <person name="Banfield J.F."/>
        </authorList>
    </citation>
    <scope>NUCLEOTIDE SEQUENCE [LARGE SCALE GENOMIC DNA]</scope>
</reference>
<feature type="transmembrane region" description="Helical" evidence="2">
    <location>
        <begin position="5"/>
        <end position="23"/>
    </location>
</feature>
<dbReference type="Proteomes" id="UP000178529">
    <property type="component" value="Unassembled WGS sequence"/>
</dbReference>
<dbReference type="GO" id="GO:0043683">
    <property type="term" value="P:type IV pilus assembly"/>
    <property type="evidence" value="ECO:0007669"/>
    <property type="project" value="InterPro"/>
</dbReference>
<organism evidence="3 4">
    <name type="scientific">Candidatus Wildermuthbacteria bacterium RIFCSPHIGHO2_02_FULL_48_16</name>
    <dbReference type="NCBI Taxonomy" id="1802453"/>
    <lineage>
        <taxon>Bacteria</taxon>
        <taxon>Candidatus Wildermuthiibacteriota</taxon>
    </lineage>
</organism>
<evidence type="ECO:0000313" key="4">
    <source>
        <dbReference type="Proteomes" id="UP000178529"/>
    </source>
</evidence>
<dbReference type="GO" id="GO:0043107">
    <property type="term" value="P:type IV pilus-dependent motility"/>
    <property type="evidence" value="ECO:0007669"/>
    <property type="project" value="InterPro"/>
</dbReference>
<evidence type="ECO:0000313" key="3">
    <source>
        <dbReference type="EMBL" id="OHA68820.1"/>
    </source>
</evidence>
<feature type="coiled-coil region" evidence="1">
    <location>
        <begin position="46"/>
        <end position="73"/>
    </location>
</feature>
<sequence length="168" mass="18391">MKKPFLVIGLWVAAVIVLVFWGWPAFQEYSLTNEALGVLSSELESRENYFSELASLNSELQKQEEGLSRLDAALPDTPALPQLYDALQDIAASSGLVLSSVSSVVQEDASLKSIDASVTLEGPYASLKEFLKGVQQSSRLMAVQSLDFATPKEGSRFEFHIKLRAASY</sequence>
<accession>A0A1G2R7K5</accession>
<dbReference type="InterPro" id="IPR014717">
    <property type="entry name" value="Transl_elong_EF1B/ribsomal_bS6"/>
</dbReference>
<keyword evidence="2" id="KW-1133">Transmembrane helix</keyword>
<keyword evidence="2" id="KW-0472">Membrane</keyword>
<keyword evidence="2" id="KW-0812">Transmembrane</keyword>